<keyword evidence="1" id="KW-0812">Transmembrane</keyword>
<gene>
    <name evidence="2" type="ORF">IRJ41_018518</name>
</gene>
<feature type="non-terminal residue" evidence="2">
    <location>
        <position position="99"/>
    </location>
</feature>
<feature type="transmembrane region" description="Helical" evidence="1">
    <location>
        <begin position="36"/>
        <end position="61"/>
    </location>
</feature>
<evidence type="ECO:0000313" key="3">
    <source>
        <dbReference type="Proteomes" id="UP001059041"/>
    </source>
</evidence>
<evidence type="ECO:0000256" key="1">
    <source>
        <dbReference type="SAM" id="Phobius"/>
    </source>
</evidence>
<organism evidence="2 3">
    <name type="scientific">Triplophysa rosa</name>
    <name type="common">Cave loach</name>
    <dbReference type="NCBI Taxonomy" id="992332"/>
    <lineage>
        <taxon>Eukaryota</taxon>
        <taxon>Metazoa</taxon>
        <taxon>Chordata</taxon>
        <taxon>Craniata</taxon>
        <taxon>Vertebrata</taxon>
        <taxon>Euteleostomi</taxon>
        <taxon>Actinopterygii</taxon>
        <taxon>Neopterygii</taxon>
        <taxon>Teleostei</taxon>
        <taxon>Ostariophysi</taxon>
        <taxon>Cypriniformes</taxon>
        <taxon>Nemacheilidae</taxon>
        <taxon>Triplophysa</taxon>
    </lineage>
</organism>
<dbReference type="EMBL" id="JAFHDT010000020">
    <property type="protein sequence ID" value="KAI7795388.1"/>
    <property type="molecule type" value="Genomic_DNA"/>
</dbReference>
<reference evidence="2" key="1">
    <citation type="submission" date="2021-02" db="EMBL/GenBank/DDBJ databases">
        <title>Comparative genomics reveals that relaxation of natural selection precedes convergent phenotypic evolution of cavefish.</title>
        <authorList>
            <person name="Peng Z."/>
        </authorList>
    </citation>
    <scope>NUCLEOTIDE SEQUENCE</scope>
    <source>
        <tissue evidence="2">Muscle</tissue>
    </source>
</reference>
<accession>A0A9W7TBG0</accession>
<dbReference type="AlphaFoldDB" id="A0A9W7TBG0"/>
<keyword evidence="1" id="KW-1133">Transmembrane helix</keyword>
<evidence type="ECO:0000313" key="2">
    <source>
        <dbReference type="EMBL" id="KAI7795388.1"/>
    </source>
</evidence>
<sequence>NIQQNSTNRLFNTIIIESLSMAPPRKVRRYREQANIFSVVTGGDVGGSVVIWGVIYSLALLPPCRSFGGKTKMGSKQRDEKYQCVLMFLLGLTAPNPSL</sequence>
<dbReference type="Proteomes" id="UP001059041">
    <property type="component" value="Linkage Group LG20"/>
</dbReference>
<keyword evidence="3" id="KW-1185">Reference proteome</keyword>
<keyword evidence="1" id="KW-0472">Membrane</keyword>
<name>A0A9W7TBG0_TRIRA</name>
<proteinExistence type="predicted"/>
<comment type="caution">
    <text evidence="2">The sequence shown here is derived from an EMBL/GenBank/DDBJ whole genome shotgun (WGS) entry which is preliminary data.</text>
</comment>
<protein>
    <submittedName>
        <fullName evidence="2">Uncharacterized protein</fullName>
    </submittedName>
</protein>